<sequence length="73" mass="8645">MYILTVACHLVLHHLTAGFAPIYFFRRVFKEFTKDLQNLSKLFIIVVHKFSFLQFLHFFDFLSQKPHSNNKGG</sequence>
<dbReference type="Proteomes" id="UP000230791">
    <property type="component" value="Unassembled WGS sequence"/>
</dbReference>
<evidence type="ECO:0000256" key="1">
    <source>
        <dbReference type="SAM" id="Phobius"/>
    </source>
</evidence>
<protein>
    <submittedName>
        <fullName evidence="2">Uncharacterized protein</fullName>
    </submittedName>
</protein>
<dbReference type="AlphaFoldDB" id="A0A2M6UW59"/>
<keyword evidence="1" id="KW-0472">Membrane</keyword>
<evidence type="ECO:0000313" key="3">
    <source>
        <dbReference type="Proteomes" id="UP000230791"/>
    </source>
</evidence>
<comment type="caution">
    <text evidence="2">The sequence shown here is derived from an EMBL/GenBank/DDBJ whole genome shotgun (WGS) entry which is preliminary data.</text>
</comment>
<reference evidence="2 3" key="1">
    <citation type="submission" date="2017-06" db="EMBL/GenBank/DDBJ databases">
        <title>Draft genome of Bartonella tribocorum C635.</title>
        <authorList>
            <person name="Hadjadj L."/>
            <person name="Jiyipong T."/>
            <person name="Diene S.M."/>
            <person name="Morand S."/>
            <person name="Rolain J.-M."/>
        </authorList>
    </citation>
    <scope>NUCLEOTIDE SEQUENCE [LARGE SCALE GENOMIC DNA]</scope>
    <source>
        <strain evidence="2 3">C635</strain>
    </source>
</reference>
<accession>A0A2M6UW59</accession>
<dbReference type="EMBL" id="NJPP01000009">
    <property type="protein sequence ID" value="PIT70433.1"/>
    <property type="molecule type" value="Genomic_DNA"/>
</dbReference>
<gene>
    <name evidence="2" type="ORF">CEV08_04065</name>
</gene>
<feature type="transmembrane region" description="Helical" evidence="1">
    <location>
        <begin position="42"/>
        <end position="62"/>
    </location>
</feature>
<name>A0A2M6UW59_9HYPH</name>
<keyword evidence="1" id="KW-1133">Transmembrane helix</keyword>
<proteinExistence type="predicted"/>
<evidence type="ECO:0000313" key="2">
    <source>
        <dbReference type="EMBL" id="PIT70433.1"/>
    </source>
</evidence>
<keyword evidence="1" id="KW-0812">Transmembrane</keyword>
<organism evidence="2 3">
    <name type="scientific">Bartonella tribocorum</name>
    <dbReference type="NCBI Taxonomy" id="85701"/>
    <lineage>
        <taxon>Bacteria</taxon>
        <taxon>Pseudomonadati</taxon>
        <taxon>Pseudomonadota</taxon>
        <taxon>Alphaproteobacteria</taxon>
        <taxon>Hyphomicrobiales</taxon>
        <taxon>Bartonellaceae</taxon>
        <taxon>Bartonella</taxon>
    </lineage>
</organism>